<dbReference type="Gene3D" id="2.60.120.380">
    <property type="match status" value="1"/>
</dbReference>
<comment type="caution">
    <text evidence="3">The sequence shown here is derived from an EMBL/GenBank/DDBJ whole genome shotgun (WGS) entry which is preliminary data.</text>
</comment>
<name>A0ABV6RQU8_9GAMM</name>
<organism evidence="3 4">
    <name type="scientific">Lysobacter korlensis</name>
    <dbReference type="NCBI Taxonomy" id="553636"/>
    <lineage>
        <taxon>Bacteria</taxon>
        <taxon>Pseudomonadati</taxon>
        <taxon>Pseudomonadota</taxon>
        <taxon>Gammaproteobacteria</taxon>
        <taxon>Lysobacterales</taxon>
        <taxon>Lysobacteraceae</taxon>
        <taxon>Lysobacter</taxon>
    </lineage>
</organism>
<evidence type="ECO:0000313" key="4">
    <source>
        <dbReference type="Proteomes" id="UP001589896"/>
    </source>
</evidence>
<dbReference type="Pfam" id="PF17963">
    <property type="entry name" value="Big_9"/>
    <property type="match status" value="1"/>
</dbReference>
<feature type="signal peptide" evidence="1">
    <location>
        <begin position="1"/>
        <end position="19"/>
    </location>
</feature>
<dbReference type="InterPro" id="IPR007280">
    <property type="entry name" value="Peptidase_C_arc/bac"/>
</dbReference>
<evidence type="ECO:0000313" key="3">
    <source>
        <dbReference type="EMBL" id="MFC0679331.1"/>
    </source>
</evidence>
<dbReference type="RefSeq" id="WP_386669980.1">
    <property type="nucleotide sequence ID" value="NZ_JBHLTG010000003.1"/>
</dbReference>
<dbReference type="SUPFAM" id="SSF75011">
    <property type="entry name" value="3-carboxy-cis,cis-mucoante lactonizing enzyme"/>
    <property type="match status" value="1"/>
</dbReference>
<sequence length="523" mass="55188">MKRMLAALVLSGLALPVGAVGTYIPAPSRFDMVHDEARGIVYISHGTEVLRYQVTTGTFLSPIVLGGALSGLDISPDNRTLVVGDFTDSVSQSWVHLVDLDSLSHQKATVATPDYMEGNTFVAVYDANGKIYTTSSFNGSGWVQMRRLDPATGVWTNLASVGQNSMLSASGDGLTIAFAETNLSDGPWGLFDVPTGGIVRRGGYQNGTSRFNYEIGTDRFGAQLSIPTYGGTMVYDDVYAKIATIGTYAGAQPVGVAYHPVERIAYFPFAQTSEVRVYDMNTRTQTGSFDFEYTFSHPGNAAFQNGRTRLSRDGSLLMVSVGGGVRIHQQYAPLQARSISASTAFGQARHVTLDGSVGNGGNVAYSLGTAPSHGTVTIAGNVATYTPAAGYSGADSFTYRVSYGRAVREATVSMTVGEGPVTVLTSKVAVTGVSGAAGGSKMYSIVVPAGVSRLNLTTYGGTGDVSLYVGRDFKPTTTVHSFKSVRSGNNETVRISKPAAGTYYLLVQGETNFSGLSVQARID</sequence>
<dbReference type="Pfam" id="PF04151">
    <property type="entry name" value="PPC"/>
    <property type="match status" value="1"/>
</dbReference>
<keyword evidence="1" id="KW-0732">Signal</keyword>
<dbReference type="Proteomes" id="UP001589896">
    <property type="component" value="Unassembled WGS sequence"/>
</dbReference>
<reference evidence="3 4" key="1">
    <citation type="submission" date="2024-09" db="EMBL/GenBank/DDBJ databases">
        <authorList>
            <person name="Sun Q."/>
            <person name="Mori K."/>
        </authorList>
    </citation>
    <scope>NUCLEOTIDE SEQUENCE [LARGE SCALE GENOMIC DNA]</scope>
    <source>
        <strain evidence="3 4">KCTC 23076</strain>
    </source>
</reference>
<keyword evidence="4" id="KW-1185">Reference proteome</keyword>
<evidence type="ECO:0000259" key="2">
    <source>
        <dbReference type="Pfam" id="PF04151"/>
    </source>
</evidence>
<feature type="domain" description="Peptidase C-terminal archaeal/bacterial" evidence="2">
    <location>
        <begin position="441"/>
        <end position="509"/>
    </location>
</feature>
<accession>A0ABV6RQU8</accession>
<dbReference type="EMBL" id="JBHLTG010000003">
    <property type="protein sequence ID" value="MFC0679331.1"/>
    <property type="molecule type" value="Genomic_DNA"/>
</dbReference>
<dbReference type="Gene3D" id="2.130.10.10">
    <property type="entry name" value="YVTN repeat-like/Quinoprotein amine dehydrogenase"/>
    <property type="match status" value="1"/>
</dbReference>
<dbReference type="Gene3D" id="2.60.40.3440">
    <property type="match status" value="1"/>
</dbReference>
<proteinExistence type="predicted"/>
<protein>
    <submittedName>
        <fullName evidence="3">Pre-peptidase C-terminal domain-containing protein</fullName>
    </submittedName>
</protein>
<gene>
    <name evidence="3" type="ORF">ACFFGH_15965</name>
</gene>
<evidence type="ECO:0000256" key="1">
    <source>
        <dbReference type="SAM" id="SignalP"/>
    </source>
</evidence>
<dbReference type="InterPro" id="IPR015943">
    <property type="entry name" value="WD40/YVTN_repeat-like_dom_sf"/>
</dbReference>
<feature type="chain" id="PRO_5046044566" evidence="1">
    <location>
        <begin position="20"/>
        <end position="523"/>
    </location>
</feature>